<keyword evidence="4" id="KW-0342">GTP-binding</keyword>
<gene>
    <name evidence="6" type="ORF">DM01DRAFT_1330899</name>
</gene>
<comment type="caution">
    <text evidence="6">The sequence shown here is derived from an EMBL/GenBank/DDBJ whole genome shotgun (WGS) entry which is preliminary data.</text>
</comment>
<dbReference type="EMBL" id="MCGT01000001">
    <property type="protein sequence ID" value="ORX62765.1"/>
    <property type="molecule type" value="Genomic_DNA"/>
</dbReference>
<evidence type="ECO:0000259" key="5">
    <source>
        <dbReference type="PROSITE" id="PS51716"/>
    </source>
</evidence>
<organism evidence="6 7">
    <name type="scientific">Hesseltinella vesiculosa</name>
    <dbReference type="NCBI Taxonomy" id="101127"/>
    <lineage>
        <taxon>Eukaryota</taxon>
        <taxon>Fungi</taxon>
        <taxon>Fungi incertae sedis</taxon>
        <taxon>Mucoromycota</taxon>
        <taxon>Mucoromycotina</taxon>
        <taxon>Mucoromycetes</taxon>
        <taxon>Mucorales</taxon>
        <taxon>Cunninghamellaceae</taxon>
        <taxon>Hesseltinella</taxon>
    </lineage>
</organism>
<evidence type="ECO:0000256" key="1">
    <source>
        <dbReference type="ARBA" id="ARBA00005429"/>
    </source>
</evidence>
<dbReference type="Proteomes" id="UP000242146">
    <property type="component" value="Unassembled WGS sequence"/>
</dbReference>
<dbReference type="STRING" id="101127.A0A1X2GXK6"/>
<evidence type="ECO:0000256" key="4">
    <source>
        <dbReference type="ARBA" id="ARBA00023134"/>
    </source>
</evidence>
<dbReference type="Pfam" id="PF05049">
    <property type="entry name" value="IIGP"/>
    <property type="match status" value="1"/>
</dbReference>
<dbReference type="GO" id="GO:0005525">
    <property type="term" value="F:GTP binding"/>
    <property type="evidence" value="ECO:0007669"/>
    <property type="project" value="UniProtKB-KW"/>
</dbReference>
<dbReference type="AlphaFoldDB" id="A0A1X2GXK6"/>
<dbReference type="InterPro" id="IPR007743">
    <property type="entry name" value="Immunity-related_GTPase-like"/>
</dbReference>
<accession>A0A1X2GXK6</accession>
<proteinExistence type="inferred from homology"/>
<evidence type="ECO:0000313" key="7">
    <source>
        <dbReference type="Proteomes" id="UP000242146"/>
    </source>
</evidence>
<keyword evidence="2" id="KW-0547">Nucleotide-binding</keyword>
<evidence type="ECO:0000256" key="2">
    <source>
        <dbReference type="ARBA" id="ARBA00022741"/>
    </source>
</evidence>
<keyword evidence="7" id="KW-1185">Reference proteome</keyword>
<dbReference type="InterPro" id="IPR030385">
    <property type="entry name" value="G_IRG_dom"/>
</dbReference>
<feature type="domain" description="IRG-type G" evidence="5">
    <location>
        <begin position="58"/>
        <end position="286"/>
    </location>
</feature>
<evidence type="ECO:0000313" key="6">
    <source>
        <dbReference type="EMBL" id="ORX62765.1"/>
    </source>
</evidence>
<dbReference type="PANTHER" id="PTHR32341:SF10">
    <property type="entry name" value="INTERFERON-INDUCIBLE GTPASE 5"/>
    <property type="match status" value="1"/>
</dbReference>
<name>A0A1X2GXK6_9FUNG</name>
<dbReference type="GO" id="GO:0016787">
    <property type="term" value="F:hydrolase activity"/>
    <property type="evidence" value="ECO:0007669"/>
    <property type="project" value="UniProtKB-KW"/>
</dbReference>
<reference evidence="6 7" key="1">
    <citation type="submission" date="2016-07" db="EMBL/GenBank/DDBJ databases">
        <title>Pervasive Adenine N6-methylation of Active Genes in Fungi.</title>
        <authorList>
            <consortium name="DOE Joint Genome Institute"/>
            <person name="Mondo S.J."/>
            <person name="Dannebaum R.O."/>
            <person name="Kuo R.C."/>
            <person name="Labutti K."/>
            <person name="Haridas S."/>
            <person name="Kuo A."/>
            <person name="Salamov A."/>
            <person name="Ahrendt S.R."/>
            <person name="Lipzen A."/>
            <person name="Sullivan W."/>
            <person name="Andreopoulos W.B."/>
            <person name="Clum A."/>
            <person name="Lindquist E."/>
            <person name="Daum C."/>
            <person name="Ramamoorthy G.K."/>
            <person name="Gryganskyi A."/>
            <person name="Culley D."/>
            <person name="Magnuson J.K."/>
            <person name="James T.Y."/>
            <person name="O'Malley M.A."/>
            <person name="Stajich J.E."/>
            <person name="Spatafora J.W."/>
            <person name="Visel A."/>
            <person name="Grigoriev I.V."/>
        </authorList>
    </citation>
    <scope>NUCLEOTIDE SEQUENCE [LARGE SCALE GENOMIC DNA]</scope>
    <source>
        <strain evidence="6 7">NRRL 3301</strain>
    </source>
</reference>
<evidence type="ECO:0000256" key="3">
    <source>
        <dbReference type="ARBA" id="ARBA00022801"/>
    </source>
</evidence>
<dbReference type="GO" id="GO:0016020">
    <property type="term" value="C:membrane"/>
    <property type="evidence" value="ECO:0007669"/>
    <property type="project" value="InterPro"/>
</dbReference>
<keyword evidence="3 6" id="KW-0378">Hydrolase</keyword>
<dbReference type="PROSITE" id="PS51716">
    <property type="entry name" value="G_IRG"/>
    <property type="match status" value="1"/>
</dbReference>
<dbReference type="OrthoDB" id="422720at2759"/>
<dbReference type="InterPro" id="IPR051515">
    <property type="entry name" value="IRG"/>
</dbReference>
<dbReference type="Gene3D" id="3.40.50.300">
    <property type="entry name" value="P-loop containing nucleotide triphosphate hydrolases"/>
    <property type="match status" value="1"/>
</dbReference>
<dbReference type="PANTHER" id="PTHR32341">
    <property type="entry name" value="INTERFERON-INDUCIBLE GTPASE"/>
    <property type="match status" value="1"/>
</dbReference>
<dbReference type="SUPFAM" id="SSF52540">
    <property type="entry name" value="P-loop containing nucleoside triphosphate hydrolases"/>
    <property type="match status" value="1"/>
</dbReference>
<protein>
    <submittedName>
        <fullName evidence="6">P-loop containing nucleoside triphosphate hydrolase protein</fullName>
    </submittedName>
</protein>
<sequence>MDGAIGGLLGVIGWPLAPFLACYSVFQVLFKDGPSEPNPIDPAIKDAARKSIGLNCEQFYNVAVVGSSGTGKSSIVNGIMGYKDSYKDAAPTGESETTKKPRAYRHPDLRSMVIWDMPGAGTMNHPASTYFEDKFLCAFDSLVIVTAERLMSIDVKIAQQAQQFNIPVLVVRNKADQALEAKIRKMREQRSPASVPSDLADVHQLRIQEGGSNDSNATKVSAAYEQSDEYQRLWNEAVGQLGKEVRKTVYRDMKNYKISTRRLFTISAWNLQEFVQSLSQQDLRRDYLRLIDENRFLKVLIEGVLLKRKREMKKKQQHDD</sequence>
<dbReference type="InterPro" id="IPR027417">
    <property type="entry name" value="P-loop_NTPase"/>
</dbReference>
<comment type="similarity">
    <text evidence="1">Belongs to the TRAFAC class dynamin-like GTPase superfamily. IRG family.</text>
</comment>